<dbReference type="OrthoDB" id="647147at2"/>
<proteinExistence type="predicted"/>
<sequence>MNKKSLLVTGTMFSLLALSLFSCKKSDDATPDPEPPLVVESRPLLDSVVTIAADPIGNEATAFRYNTDSTQAADIYIGSEGNQSGNFFLYINKQMTRYVFSPTANIKDSTDGYACSYDTKGRLVIINPDNWANRDSFVYNDANQLIRKYKFYAGDIQNSDTLTWTGKNLTKYTAATRYYGGTENDVYLETYTFKYDEKKNPYLCVPASTLFYAQDKSRLSENNVVEMNYEVRNGPTRNTKYTYTYNDKNYPTSATYVKTGEGVADNGTIRFVYKK</sequence>
<dbReference type="RefSeq" id="WP_073081793.1">
    <property type="nucleotide sequence ID" value="NZ_FRBL01000005.1"/>
</dbReference>
<dbReference type="STRING" id="1419482.SAMN05444266_105145"/>
<gene>
    <name evidence="2" type="ORF">SAMN05444266_105145</name>
</gene>
<name>A0A1M7DUG2_9BACT</name>
<dbReference type="EMBL" id="FRBL01000005">
    <property type="protein sequence ID" value="SHL83135.1"/>
    <property type="molecule type" value="Genomic_DNA"/>
</dbReference>
<evidence type="ECO:0000313" key="2">
    <source>
        <dbReference type="EMBL" id="SHL83135.1"/>
    </source>
</evidence>
<keyword evidence="3" id="KW-1185">Reference proteome</keyword>
<evidence type="ECO:0000313" key="3">
    <source>
        <dbReference type="Proteomes" id="UP000184420"/>
    </source>
</evidence>
<accession>A0A1M7DUG2</accession>
<organism evidence="2 3">
    <name type="scientific">Chitinophaga jiangningensis</name>
    <dbReference type="NCBI Taxonomy" id="1419482"/>
    <lineage>
        <taxon>Bacteria</taxon>
        <taxon>Pseudomonadati</taxon>
        <taxon>Bacteroidota</taxon>
        <taxon>Chitinophagia</taxon>
        <taxon>Chitinophagales</taxon>
        <taxon>Chitinophagaceae</taxon>
        <taxon>Chitinophaga</taxon>
    </lineage>
</organism>
<reference evidence="2 3" key="1">
    <citation type="submission" date="2016-11" db="EMBL/GenBank/DDBJ databases">
        <authorList>
            <person name="Jaros S."/>
            <person name="Januszkiewicz K."/>
            <person name="Wedrychowicz H."/>
        </authorList>
    </citation>
    <scope>NUCLEOTIDE SEQUENCE [LARGE SCALE GENOMIC DNA]</scope>
    <source>
        <strain evidence="2 3">DSM 27406</strain>
    </source>
</reference>
<dbReference type="Proteomes" id="UP000184420">
    <property type="component" value="Unassembled WGS sequence"/>
</dbReference>
<dbReference type="AlphaFoldDB" id="A0A1M7DUG2"/>
<evidence type="ECO:0000256" key="1">
    <source>
        <dbReference type="SAM" id="SignalP"/>
    </source>
</evidence>
<protein>
    <recommendedName>
        <fullName evidence="4">YD repeat-containing protein</fullName>
    </recommendedName>
</protein>
<feature type="chain" id="PRO_5013201011" description="YD repeat-containing protein" evidence="1">
    <location>
        <begin position="20"/>
        <end position="275"/>
    </location>
</feature>
<feature type="signal peptide" evidence="1">
    <location>
        <begin position="1"/>
        <end position="19"/>
    </location>
</feature>
<dbReference type="PROSITE" id="PS51257">
    <property type="entry name" value="PROKAR_LIPOPROTEIN"/>
    <property type="match status" value="1"/>
</dbReference>
<evidence type="ECO:0008006" key="4">
    <source>
        <dbReference type="Google" id="ProtNLM"/>
    </source>
</evidence>
<keyword evidence="1" id="KW-0732">Signal</keyword>